<dbReference type="CDD" id="cd00093">
    <property type="entry name" value="HTH_XRE"/>
    <property type="match status" value="1"/>
</dbReference>
<dbReference type="Gene3D" id="1.10.260.40">
    <property type="entry name" value="lambda repressor-like DNA-binding domains"/>
    <property type="match status" value="1"/>
</dbReference>
<gene>
    <name evidence="2" type="ORF">SAMN05421741_1307</name>
</gene>
<proteinExistence type="predicted"/>
<sequence>MHESFDEIERFIISKVREIRDSKGITQEQLSLALGKNISYISQIEATSKTAKYNISMLNLIAIVLDCSPKEFWPEEAITEKKYREVRKI</sequence>
<protein>
    <submittedName>
        <fullName evidence="2">Helix-turn-helix</fullName>
    </submittedName>
</protein>
<dbReference type="SUPFAM" id="SSF47413">
    <property type="entry name" value="lambda repressor-like DNA-binding domains"/>
    <property type="match status" value="1"/>
</dbReference>
<evidence type="ECO:0000313" key="3">
    <source>
        <dbReference type="Proteomes" id="UP000199036"/>
    </source>
</evidence>
<dbReference type="RefSeq" id="WP_091525921.1">
    <property type="nucleotide sequence ID" value="NZ_FOVI01000030.1"/>
</dbReference>
<dbReference type="AlphaFoldDB" id="A0A1I5FNU5"/>
<organism evidence="2 3">
    <name type="scientific">Paenimyroides ummariense</name>
    <dbReference type="NCBI Taxonomy" id="913024"/>
    <lineage>
        <taxon>Bacteria</taxon>
        <taxon>Pseudomonadati</taxon>
        <taxon>Bacteroidota</taxon>
        <taxon>Flavobacteriia</taxon>
        <taxon>Flavobacteriales</taxon>
        <taxon>Flavobacteriaceae</taxon>
        <taxon>Paenimyroides</taxon>
    </lineage>
</organism>
<dbReference type="InterPro" id="IPR010982">
    <property type="entry name" value="Lambda_DNA-bd_dom_sf"/>
</dbReference>
<dbReference type="EMBL" id="FOVI01000030">
    <property type="protein sequence ID" value="SFO25293.1"/>
    <property type="molecule type" value="Genomic_DNA"/>
</dbReference>
<evidence type="ECO:0000259" key="1">
    <source>
        <dbReference type="PROSITE" id="PS50943"/>
    </source>
</evidence>
<reference evidence="3" key="1">
    <citation type="submission" date="2016-10" db="EMBL/GenBank/DDBJ databases">
        <authorList>
            <person name="Varghese N."/>
            <person name="Submissions S."/>
        </authorList>
    </citation>
    <scope>NUCLEOTIDE SEQUENCE [LARGE SCALE GENOMIC DNA]</scope>
    <source>
        <strain evidence="3">DS-12</strain>
    </source>
</reference>
<dbReference type="STRING" id="913024.SAMN05421741_1307"/>
<name>A0A1I5FNU5_9FLAO</name>
<dbReference type="SMART" id="SM00530">
    <property type="entry name" value="HTH_XRE"/>
    <property type="match status" value="1"/>
</dbReference>
<dbReference type="InterPro" id="IPR001387">
    <property type="entry name" value="Cro/C1-type_HTH"/>
</dbReference>
<dbReference type="Pfam" id="PF01381">
    <property type="entry name" value="HTH_3"/>
    <property type="match status" value="1"/>
</dbReference>
<dbReference type="GO" id="GO:0003677">
    <property type="term" value="F:DNA binding"/>
    <property type="evidence" value="ECO:0007669"/>
    <property type="project" value="InterPro"/>
</dbReference>
<evidence type="ECO:0000313" key="2">
    <source>
        <dbReference type="EMBL" id="SFO25293.1"/>
    </source>
</evidence>
<dbReference type="Proteomes" id="UP000199036">
    <property type="component" value="Unassembled WGS sequence"/>
</dbReference>
<feature type="domain" description="HTH cro/C1-type" evidence="1">
    <location>
        <begin position="16"/>
        <end position="72"/>
    </location>
</feature>
<dbReference type="PROSITE" id="PS50943">
    <property type="entry name" value="HTH_CROC1"/>
    <property type="match status" value="1"/>
</dbReference>
<dbReference type="OrthoDB" id="1098513at2"/>
<keyword evidence="3" id="KW-1185">Reference proteome</keyword>
<accession>A0A1I5FNU5</accession>